<evidence type="ECO:0000313" key="4">
    <source>
        <dbReference type="EMBL" id="AND78616.1"/>
    </source>
</evidence>
<dbReference type="InterPro" id="IPR005531">
    <property type="entry name" value="Asp23"/>
</dbReference>
<keyword evidence="5" id="KW-1185">Reference proteome</keyword>
<dbReference type="EMBL" id="CP014699">
    <property type="protein sequence ID" value="AND78616.1"/>
    <property type="molecule type" value="Genomic_DNA"/>
</dbReference>
<organism evidence="4 5">
    <name type="scientific">Streptococcus pantholopis</name>
    <dbReference type="NCBI Taxonomy" id="1811193"/>
    <lineage>
        <taxon>Bacteria</taxon>
        <taxon>Bacillati</taxon>
        <taxon>Bacillota</taxon>
        <taxon>Bacilli</taxon>
        <taxon>Lactobacillales</taxon>
        <taxon>Streptococcaceae</taxon>
        <taxon>Streptococcus</taxon>
    </lineage>
</organism>
<accession>A0A172Q588</accession>
<comment type="similarity">
    <text evidence="1">Belongs to the asp23 family.</text>
</comment>
<proteinExistence type="inferred from homology"/>
<dbReference type="PANTHER" id="PTHR34297">
    <property type="entry name" value="HYPOTHETICAL CYTOSOLIC PROTEIN-RELATED"/>
    <property type="match status" value="1"/>
</dbReference>
<dbReference type="KEGG" id="spat:A0O21_00535"/>
<gene>
    <name evidence="4" type="ORF">A0O21_00535</name>
</gene>
<dbReference type="OrthoDB" id="9808942at2"/>
<name>A0A172Q588_9STRE</name>
<dbReference type="RefSeq" id="WP_067059994.1">
    <property type="nucleotide sequence ID" value="NZ_CP014699.1"/>
</dbReference>
<evidence type="ECO:0000313" key="5">
    <source>
        <dbReference type="Proteomes" id="UP000077317"/>
    </source>
</evidence>
<dbReference type="Pfam" id="PF03780">
    <property type="entry name" value="Asp23"/>
    <property type="match status" value="1"/>
</dbReference>
<feature type="compositionally biased region" description="Polar residues" evidence="3">
    <location>
        <begin position="160"/>
        <end position="169"/>
    </location>
</feature>
<sequence>MADTVLTGKSSQQTYKKTHLKGNIIYSDKVIEKIIGKSLKSVSGLLAFSGGFFSDLKNKVVNSDDMTEGVDVEVGTKQVAANLRIVVEYGKDIPDIVKQIKKVVQQEVAKMTHLDVIEVNVEVVDTRTLDEFEADSVTVQDRVTEAGKTTGKFVEEQAVKTKQTLSESAETSDRSHLQ</sequence>
<dbReference type="Proteomes" id="UP000077317">
    <property type="component" value="Chromosome"/>
</dbReference>
<feature type="region of interest" description="Disordered" evidence="3">
    <location>
        <begin position="157"/>
        <end position="178"/>
    </location>
</feature>
<evidence type="ECO:0000256" key="2">
    <source>
        <dbReference type="ARBA" id="ARBA00039575"/>
    </source>
</evidence>
<evidence type="ECO:0000256" key="3">
    <source>
        <dbReference type="SAM" id="MobiDB-lite"/>
    </source>
</evidence>
<protein>
    <recommendedName>
        <fullName evidence="2">Stress response regulator gls24 homolog</fullName>
    </recommendedName>
</protein>
<reference evidence="5" key="2">
    <citation type="submission" date="2016-03" db="EMBL/GenBank/DDBJ databases">
        <title>Streptococcus antelopensis sp. nov., isolated from the feces of the Tibetan antelope (Pantholops hodgsonii) in Hoh Xil National Nature Reserve, Qinghai, China.</title>
        <authorList>
            <person name="Bai X."/>
        </authorList>
    </citation>
    <scope>NUCLEOTIDE SEQUENCE [LARGE SCALE GENOMIC DNA]</scope>
    <source>
        <strain evidence="5">TA 26</strain>
    </source>
</reference>
<reference evidence="4 5" key="1">
    <citation type="journal article" date="2016" name="Int. J. Syst. Evol. Microbiol.">
        <title>Streptococcuspantholopis sp. nov., isolated from faeces of the Tibetan antelope (Pantholops hodgsonii).</title>
        <authorList>
            <person name="Bai X."/>
            <person name="Xiong Y."/>
            <person name="Lu S."/>
            <person name="Jin D."/>
            <person name="Lai X."/>
            <person name="Yang J."/>
            <person name="Niu L."/>
            <person name="Hu S."/>
            <person name="Meng X."/>
            <person name="Pu J."/>
            <person name="Ye C."/>
            <person name="Xu J."/>
        </authorList>
    </citation>
    <scope>NUCLEOTIDE SEQUENCE [LARGE SCALE GENOMIC DNA]</scope>
    <source>
        <strain evidence="4 5">TA 26</strain>
    </source>
</reference>
<dbReference type="STRING" id="1811193.A0O21_00535"/>
<dbReference type="PANTHER" id="PTHR34297:SF3">
    <property type="entry name" value="ALKALINE SHOCK PROTEIN 23"/>
    <property type="match status" value="1"/>
</dbReference>
<evidence type="ECO:0000256" key="1">
    <source>
        <dbReference type="ARBA" id="ARBA00005721"/>
    </source>
</evidence>
<dbReference type="AlphaFoldDB" id="A0A172Q588"/>